<dbReference type="EMBL" id="UYJE01003378">
    <property type="protein sequence ID" value="VDI18786.1"/>
    <property type="molecule type" value="Genomic_DNA"/>
</dbReference>
<dbReference type="Gene3D" id="3.40.50.720">
    <property type="entry name" value="NAD(P)-binding Rossmann-like Domain"/>
    <property type="match status" value="1"/>
</dbReference>
<name>A0A8B6DHS7_MYTGA</name>
<dbReference type="GO" id="GO:0004303">
    <property type="term" value="F:estradiol 17-beta-dehydrogenase [NAD(P)+] activity"/>
    <property type="evidence" value="ECO:0007669"/>
    <property type="project" value="TreeGrafter"/>
</dbReference>
<dbReference type="NCBIfam" id="NF005559">
    <property type="entry name" value="PRK07231.1"/>
    <property type="match status" value="1"/>
</dbReference>
<protein>
    <submittedName>
        <fullName evidence="3">7-alpha-hydroxysteroid dehydrogenase</fullName>
        <ecNumber evidence="3">1.1.1.159</ecNumber>
    </submittedName>
</protein>
<dbReference type="InterPro" id="IPR002347">
    <property type="entry name" value="SDR_fam"/>
</dbReference>
<sequence>MAEGLRYKDKVTIITGGSSGIGKGCLQVFVRNGAKVVFCSNDENQGQAAEKELCESEKGEATFVYADMCSEEDVKNLVEQTVKRYGKIDCLINNAGTHPAFKPIDDFTSDDFRKLFDLNVLGYFRASKYALPYLRKTEGNIINMASMSGQHSEKFAFTYAATKGAVSAMTRALAIDEAMYNVRVNAVSPGPTRTPLLVEVVNQSSDPKARMQELENHSVLGRMGEPEEVALTCLYLASDATFCTGEEIQVCGGSGLNYANKNMRIVTKNKFDTDALSCIKDHHEHTGHRGTFRDLSSPGSSRNQ</sequence>
<keyword evidence="1 3" id="KW-0560">Oxidoreductase</keyword>
<dbReference type="PRINTS" id="PR00081">
    <property type="entry name" value="GDHRDH"/>
</dbReference>
<evidence type="ECO:0000313" key="4">
    <source>
        <dbReference type="Proteomes" id="UP000596742"/>
    </source>
</evidence>
<reference evidence="3" key="1">
    <citation type="submission" date="2018-11" db="EMBL/GenBank/DDBJ databases">
        <authorList>
            <person name="Alioto T."/>
            <person name="Alioto T."/>
        </authorList>
    </citation>
    <scope>NUCLEOTIDE SEQUENCE</scope>
</reference>
<keyword evidence="4" id="KW-1185">Reference proteome</keyword>
<evidence type="ECO:0000256" key="1">
    <source>
        <dbReference type="ARBA" id="ARBA00023002"/>
    </source>
</evidence>
<gene>
    <name evidence="3" type="ORF">MGAL_10B028988</name>
</gene>
<dbReference type="GO" id="GO:0008709">
    <property type="term" value="F:cholate 7-alpha-dehydrogenase (NAD+) activity"/>
    <property type="evidence" value="ECO:0007669"/>
    <property type="project" value="UniProtKB-EC"/>
</dbReference>
<dbReference type="PANTHER" id="PTHR43658">
    <property type="entry name" value="SHORT-CHAIN DEHYDROGENASE/REDUCTASE"/>
    <property type="match status" value="1"/>
</dbReference>
<dbReference type="Pfam" id="PF13561">
    <property type="entry name" value="adh_short_C2"/>
    <property type="match status" value="1"/>
</dbReference>
<evidence type="ECO:0000256" key="2">
    <source>
        <dbReference type="SAM" id="MobiDB-lite"/>
    </source>
</evidence>
<evidence type="ECO:0000313" key="3">
    <source>
        <dbReference type="EMBL" id="VDI18786.1"/>
    </source>
</evidence>
<dbReference type="PANTHER" id="PTHR43658:SF8">
    <property type="entry name" value="17-BETA-HYDROXYSTEROID DEHYDROGENASE 14-RELATED"/>
    <property type="match status" value="1"/>
</dbReference>
<dbReference type="AlphaFoldDB" id="A0A8B6DHS7"/>
<comment type="caution">
    <text evidence="3">The sequence shown here is derived from an EMBL/GenBank/DDBJ whole genome shotgun (WGS) entry which is preliminary data.</text>
</comment>
<dbReference type="InterPro" id="IPR020904">
    <property type="entry name" value="Sc_DH/Rdtase_CS"/>
</dbReference>
<dbReference type="PRINTS" id="PR00080">
    <property type="entry name" value="SDRFAMILY"/>
</dbReference>
<organism evidence="3 4">
    <name type="scientific">Mytilus galloprovincialis</name>
    <name type="common">Mediterranean mussel</name>
    <dbReference type="NCBI Taxonomy" id="29158"/>
    <lineage>
        <taxon>Eukaryota</taxon>
        <taxon>Metazoa</taxon>
        <taxon>Spiralia</taxon>
        <taxon>Lophotrochozoa</taxon>
        <taxon>Mollusca</taxon>
        <taxon>Bivalvia</taxon>
        <taxon>Autobranchia</taxon>
        <taxon>Pteriomorphia</taxon>
        <taxon>Mytilida</taxon>
        <taxon>Mytiloidea</taxon>
        <taxon>Mytilidae</taxon>
        <taxon>Mytilinae</taxon>
        <taxon>Mytilus</taxon>
    </lineage>
</organism>
<proteinExistence type="predicted"/>
<dbReference type="SUPFAM" id="SSF51735">
    <property type="entry name" value="NAD(P)-binding Rossmann-fold domains"/>
    <property type="match status" value="1"/>
</dbReference>
<dbReference type="EC" id="1.1.1.159" evidence="3"/>
<feature type="region of interest" description="Disordered" evidence="2">
    <location>
        <begin position="285"/>
        <end position="304"/>
    </location>
</feature>
<accession>A0A8B6DHS7</accession>
<dbReference type="GO" id="GO:0006706">
    <property type="term" value="P:steroid catabolic process"/>
    <property type="evidence" value="ECO:0007669"/>
    <property type="project" value="TreeGrafter"/>
</dbReference>
<dbReference type="InterPro" id="IPR036291">
    <property type="entry name" value="NAD(P)-bd_dom_sf"/>
</dbReference>
<dbReference type="Proteomes" id="UP000596742">
    <property type="component" value="Unassembled WGS sequence"/>
</dbReference>
<dbReference type="PROSITE" id="PS00061">
    <property type="entry name" value="ADH_SHORT"/>
    <property type="match status" value="1"/>
</dbReference>
<dbReference type="FunFam" id="3.40.50.720:FF:000084">
    <property type="entry name" value="Short-chain dehydrogenase reductase"/>
    <property type="match status" value="1"/>
</dbReference>
<dbReference type="OrthoDB" id="47007at2759"/>
<dbReference type="GO" id="GO:0005829">
    <property type="term" value="C:cytosol"/>
    <property type="evidence" value="ECO:0007669"/>
    <property type="project" value="TreeGrafter"/>
</dbReference>